<proteinExistence type="predicted"/>
<dbReference type="Proteomes" id="UP001221757">
    <property type="component" value="Unassembled WGS sequence"/>
</dbReference>
<organism evidence="2 3">
    <name type="scientific">Mycena rosella</name>
    <name type="common">Pink bonnet</name>
    <name type="synonym">Agaricus rosellus</name>
    <dbReference type="NCBI Taxonomy" id="1033263"/>
    <lineage>
        <taxon>Eukaryota</taxon>
        <taxon>Fungi</taxon>
        <taxon>Dikarya</taxon>
        <taxon>Basidiomycota</taxon>
        <taxon>Agaricomycotina</taxon>
        <taxon>Agaricomycetes</taxon>
        <taxon>Agaricomycetidae</taxon>
        <taxon>Agaricales</taxon>
        <taxon>Marasmiineae</taxon>
        <taxon>Mycenaceae</taxon>
        <taxon>Mycena</taxon>
    </lineage>
</organism>
<accession>A0AAD7GH28</accession>
<feature type="region of interest" description="Disordered" evidence="1">
    <location>
        <begin position="60"/>
        <end position="95"/>
    </location>
</feature>
<gene>
    <name evidence="2" type="ORF">B0H17DRAFT_1132015</name>
</gene>
<comment type="caution">
    <text evidence="2">The sequence shown here is derived from an EMBL/GenBank/DDBJ whole genome shotgun (WGS) entry which is preliminary data.</text>
</comment>
<feature type="region of interest" description="Disordered" evidence="1">
    <location>
        <begin position="111"/>
        <end position="137"/>
    </location>
</feature>
<sequence>MALAGGTPWSFSAAATSGSCAIFDRFSGVMSAQCCATSSQLLLLFGGDGFECLQEIPRGQAPCSETDSEQSYAPVDRGGTSQCEHGYSSEGEKSHGVGSWRMAVAAAVREFGHGRQEQGGGPVLRSGIPGASSADEV</sequence>
<name>A0AAD7GH28_MYCRO</name>
<keyword evidence="3" id="KW-1185">Reference proteome</keyword>
<reference evidence="2" key="1">
    <citation type="submission" date="2023-03" db="EMBL/GenBank/DDBJ databases">
        <title>Massive genome expansion in bonnet fungi (Mycena s.s.) driven by repeated elements and novel gene families across ecological guilds.</title>
        <authorList>
            <consortium name="Lawrence Berkeley National Laboratory"/>
            <person name="Harder C.B."/>
            <person name="Miyauchi S."/>
            <person name="Viragh M."/>
            <person name="Kuo A."/>
            <person name="Thoen E."/>
            <person name="Andreopoulos B."/>
            <person name="Lu D."/>
            <person name="Skrede I."/>
            <person name="Drula E."/>
            <person name="Henrissat B."/>
            <person name="Morin E."/>
            <person name="Kohler A."/>
            <person name="Barry K."/>
            <person name="LaButti K."/>
            <person name="Morin E."/>
            <person name="Salamov A."/>
            <person name="Lipzen A."/>
            <person name="Mereny Z."/>
            <person name="Hegedus B."/>
            <person name="Baldrian P."/>
            <person name="Stursova M."/>
            <person name="Weitz H."/>
            <person name="Taylor A."/>
            <person name="Grigoriev I.V."/>
            <person name="Nagy L.G."/>
            <person name="Martin F."/>
            <person name="Kauserud H."/>
        </authorList>
    </citation>
    <scope>NUCLEOTIDE SEQUENCE</scope>
    <source>
        <strain evidence="2">CBHHK067</strain>
    </source>
</reference>
<evidence type="ECO:0000256" key="1">
    <source>
        <dbReference type="SAM" id="MobiDB-lite"/>
    </source>
</evidence>
<evidence type="ECO:0000313" key="2">
    <source>
        <dbReference type="EMBL" id="KAJ7694376.1"/>
    </source>
</evidence>
<dbReference type="AlphaFoldDB" id="A0AAD7GH28"/>
<dbReference type="EMBL" id="JARKIE010000042">
    <property type="protein sequence ID" value="KAJ7694376.1"/>
    <property type="molecule type" value="Genomic_DNA"/>
</dbReference>
<evidence type="ECO:0000313" key="3">
    <source>
        <dbReference type="Proteomes" id="UP001221757"/>
    </source>
</evidence>
<protein>
    <submittedName>
        <fullName evidence="2">Uncharacterized protein</fullName>
    </submittedName>
</protein>